<dbReference type="Proteomes" id="UP000799441">
    <property type="component" value="Unassembled WGS sequence"/>
</dbReference>
<dbReference type="GO" id="GO:0006310">
    <property type="term" value="P:DNA recombination"/>
    <property type="evidence" value="ECO:0007669"/>
    <property type="project" value="InterPro"/>
</dbReference>
<dbReference type="NCBIfam" id="NF010247">
    <property type="entry name" value="PRK13694.1"/>
    <property type="match status" value="1"/>
</dbReference>
<feature type="domain" description="GapR-like DNA-binding" evidence="2">
    <location>
        <begin position="10"/>
        <end position="81"/>
    </location>
</feature>
<name>A0A9P4UJJ3_9PEZI</name>
<evidence type="ECO:0000313" key="4">
    <source>
        <dbReference type="Proteomes" id="UP000799441"/>
    </source>
</evidence>
<accession>A0A9P4UJJ3</accession>
<dbReference type="OrthoDB" id="8299928at2759"/>
<dbReference type="EMBL" id="MU004155">
    <property type="protein sequence ID" value="KAF2715813.1"/>
    <property type="molecule type" value="Genomic_DNA"/>
</dbReference>
<dbReference type="GO" id="GO:0003677">
    <property type="term" value="F:DNA binding"/>
    <property type="evidence" value="ECO:0007669"/>
    <property type="project" value="InterPro"/>
</dbReference>
<evidence type="ECO:0000256" key="1">
    <source>
        <dbReference type="SAM" id="Coils"/>
    </source>
</evidence>
<dbReference type="SUPFAM" id="SSF103084">
    <property type="entry name" value="Holliday junction resolvase RusA"/>
    <property type="match status" value="1"/>
</dbReference>
<evidence type="ECO:0000259" key="2">
    <source>
        <dbReference type="Pfam" id="PF10073"/>
    </source>
</evidence>
<proteinExistence type="predicted"/>
<dbReference type="InterPro" id="IPR046367">
    <property type="entry name" value="GapR-like_DNA-bd"/>
</dbReference>
<protein>
    <recommendedName>
        <fullName evidence="2">GapR-like DNA-binding domain-containing protein</fullName>
    </recommendedName>
</protein>
<dbReference type="GO" id="GO:0006281">
    <property type="term" value="P:DNA repair"/>
    <property type="evidence" value="ECO:0007669"/>
    <property type="project" value="InterPro"/>
</dbReference>
<organism evidence="3 4">
    <name type="scientific">Polychaeton citri CBS 116435</name>
    <dbReference type="NCBI Taxonomy" id="1314669"/>
    <lineage>
        <taxon>Eukaryota</taxon>
        <taxon>Fungi</taxon>
        <taxon>Dikarya</taxon>
        <taxon>Ascomycota</taxon>
        <taxon>Pezizomycotina</taxon>
        <taxon>Dothideomycetes</taxon>
        <taxon>Dothideomycetidae</taxon>
        <taxon>Capnodiales</taxon>
        <taxon>Capnodiaceae</taxon>
        <taxon>Polychaeton</taxon>
    </lineage>
</organism>
<dbReference type="InterPro" id="IPR008822">
    <property type="entry name" value="Endonuclease_RusA-like"/>
</dbReference>
<dbReference type="Pfam" id="PF05866">
    <property type="entry name" value="RusA"/>
    <property type="match status" value="1"/>
</dbReference>
<gene>
    <name evidence="3" type="ORF">K431DRAFT_308461</name>
</gene>
<dbReference type="GO" id="GO:0000287">
    <property type="term" value="F:magnesium ion binding"/>
    <property type="evidence" value="ECO:0007669"/>
    <property type="project" value="InterPro"/>
</dbReference>
<sequence length="216" mass="23963">MSETSTETVAAAELRQIIERIERLESEKDAIQGDIKDVMGEAKGRGYDTTAIRTIIRLRKKDANERIEEETILQAYMAALGDVVPWARAGGGKTVHKFTPKKQQDYMGMIRAAAFEEMKRFAEPMAGPLQLKITAVYLWPKSTTKARFAAVDGAWKTTKPDCDNITKIVKDALNKIAYADDAQVSFSSCWKILWPKAGLIVEVLSLEGTPAPAIEL</sequence>
<dbReference type="Gene3D" id="3.30.1330.70">
    <property type="entry name" value="Holliday junction resolvase RusA"/>
    <property type="match status" value="1"/>
</dbReference>
<dbReference type="AlphaFoldDB" id="A0A9P4UJJ3"/>
<keyword evidence="1" id="KW-0175">Coiled coil</keyword>
<feature type="coiled-coil region" evidence="1">
    <location>
        <begin position="7"/>
        <end position="41"/>
    </location>
</feature>
<dbReference type="InterPro" id="IPR036614">
    <property type="entry name" value="RusA-like_sf"/>
</dbReference>
<keyword evidence="4" id="KW-1185">Reference proteome</keyword>
<dbReference type="Pfam" id="PF10073">
    <property type="entry name" value="GapR_DNA-bd"/>
    <property type="match status" value="1"/>
</dbReference>
<reference evidence="3" key="1">
    <citation type="journal article" date="2020" name="Stud. Mycol.">
        <title>101 Dothideomycetes genomes: a test case for predicting lifestyles and emergence of pathogens.</title>
        <authorList>
            <person name="Haridas S."/>
            <person name="Albert R."/>
            <person name="Binder M."/>
            <person name="Bloem J."/>
            <person name="Labutti K."/>
            <person name="Salamov A."/>
            <person name="Andreopoulos B."/>
            <person name="Baker S."/>
            <person name="Barry K."/>
            <person name="Bills G."/>
            <person name="Bluhm B."/>
            <person name="Cannon C."/>
            <person name="Castanera R."/>
            <person name="Culley D."/>
            <person name="Daum C."/>
            <person name="Ezra D."/>
            <person name="Gonzalez J."/>
            <person name="Henrissat B."/>
            <person name="Kuo A."/>
            <person name="Liang C."/>
            <person name="Lipzen A."/>
            <person name="Lutzoni F."/>
            <person name="Magnuson J."/>
            <person name="Mondo S."/>
            <person name="Nolan M."/>
            <person name="Ohm R."/>
            <person name="Pangilinan J."/>
            <person name="Park H.-J."/>
            <person name="Ramirez L."/>
            <person name="Alfaro M."/>
            <person name="Sun H."/>
            <person name="Tritt A."/>
            <person name="Yoshinaga Y."/>
            <person name="Zwiers L.-H."/>
            <person name="Turgeon B."/>
            <person name="Goodwin S."/>
            <person name="Spatafora J."/>
            <person name="Crous P."/>
            <person name="Grigoriev I."/>
        </authorList>
    </citation>
    <scope>NUCLEOTIDE SEQUENCE</scope>
    <source>
        <strain evidence="3">CBS 116435</strain>
    </source>
</reference>
<comment type="caution">
    <text evidence="3">The sequence shown here is derived from an EMBL/GenBank/DDBJ whole genome shotgun (WGS) entry which is preliminary data.</text>
</comment>
<evidence type="ECO:0000313" key="3">
    <source>
        <dbReference type="EMBL" id="KAF2715813.1"/>
    </source>
</evidence>